<evidence type="ECO:0000256" key="7">
    <source>
        <dbReference type="ARBA" id="ARBA00056732"/>
    </source>
</evidence>
<dbReference type="OrthoDB" id="310895at2759"/>
<dbReference type="FunFam" id="3.40.309.10:FF:000001">
    <property type="entry name" value="Mitochondrial aldehyde dehydrogenase 2"/>
    <property type="match status" value="1"/>
</dbReference>
<evidence type="ECO:0000256" key="1">
    <source>
        <dbReference type="ARBA" id="ARBA00004305"/>
    </source>
</evidence>
<dbReference type="Gene3D" id="3.40.309.10">
    <property type="entry name" value="Aldehyde Dehydrogenase, Chain A, domain 2"/>
    <property type="match status" value="1"/>
</dbReference>
<dbReference type="GO" id="GO:0019752">
    <property type="term" value="P:carboxylic acid metabolic process"/>
    <property type="evidence" value="ECO:0007669"/>
    <property type="project" value="UniProtKB-ARBA"/>
</dbReference>
<dbReference type="PROSITE" id="PS00687">
    <property type="entry name" value="ALDEHYDE_DEHYDR_GLU"/>
    <property type="match status" value="1"/>
</dbReference>
<sequence>MAASRFSSLLRRSVSAASLLRSIGNNSSRASGIRRFSTATVIEELITPPVQVTYTQNLINGHFVDAASGKTFPTYDPRTGEVIAHIAEGDAEDVNRAVAAARKAFDEGPWPKMTPYERSRILLRFADLVEKHSEELAALETWDNGKPHEQAAKSELPMLVRLFHYYAGWADKIHGLTVPADGHYHVQTLHEPIGVAGQIIPWNFPLLMFAWKVGPALACGNTIVLKTAEQTPLTALYVAKLFLEAGLPPGVLNIISGFGPTAGAALASHMDVDKIAFTGSTETGKIVQELAARSNLKSVTLELGGKSPFIIFDDADIDKAVELAHFALFFNQGQCCCAGSRTYVHEHIYDEFVEKAKARAVRRSVGDPFKKGIEQGPQFIRVSLSLDTLKQNSKEFLQIDSEQFQKVLRYIKSGIESNATLECGGDRIGNRGYFVQPTVFSNVQDDMLIAQDEIFGPVQSILKFKDINDVIRRANATRYGLAAGVFTGSVETANTMMRALRAGTVWINCFDVFDAAIPFGGYKMSGIGREKGIYSLNNYLQVKAVVSPLKNPAWL</sequence>
<accession>A0A5C7H1E3</accession>
<reference evidence="12" key="1">
    <citation type="journal article" date="2019" name="Gigascience">
        <title>De novo genome assembly of the endangered Acer yangbiense, a plant species with extremely small populations endemic to Yunnan Province, China.</title>
        <authorList>
            <person name="Yang J."/>
            <person name="Wariss H.M."/>
            <person name="Tao L."/>
            <person name="Zhang R."/>
            <person name="Yun Q."/>
            <person name="Hollingsworth P."/>
            <person name="Dao Z."/>
            <person name="Luo G."/>
            <person name="Guo H."/>
            <person name="Ma Y."/>
            <person name="Sun W."/>
        </authorList>
    </citation>
    <scope>NUCLEOTIDE SEQUENCE [LARGE SCALE GENOMIC DNA]</scope>
    <source>
        <strain evidence="12">cv. Malutang</strain>
    </source>
</reference>
<dbReference type="CDD" id="cd07142">
    <property type="entry name" value="ALDH_F2BC"/>
    <property type="match status" value="1"/>
</dbReference>
<dbReference type="InterPro" id="IPR016160">
    <property type="entry name" value="Ald_DH_CS_CYS"/>
</dbReference>
<evidence type="ECO:0000256" key="5">
    <source>
        <dbReference type="ARBA" id="ARBA00024226"/>
    </source>
</evidence>
<proteinExistence type="inferred from homology"/>
<dbReference type="InterPro" id="IPR016162">
    <property type="entry name" value="Ald_DH_N"/>
</dbReference>
<dbReference type="Pfam" id="PF00171">
    <property type="entry name" value="Aldedh"/>
    <property type="match status" value="1"/>
</dbReference>
<dbReference type="InterPro" id="IPR016161">
    <property type="entry name" value="Ald_DH/histidinol_DH"/>
</dbReference>
<dbReference type="InterPro" id="IPR015590">
    <property type="entry name" value="Aldehyde_DH_dom"/>
</dbReference>
<keyword evidence="3 9" id="KW-0560">Oxidoreductase</keyword>
<dbReference type="AlphaFoldDB" id="A0A5C7H1E3"/>
<comment type="caution">
    <text evidence="11">The sequence shown here is derived from an EMBL/GenBank/DDBJ whole genome shotgun (WGS) entry which is preliminary data.</text>
</comment>
<dbReference type="Proteomes" id="UP000323000">
    <property type="component" value="Chromosome 11"/>
</dbReference>
<comment type="similarity">
    <text evidence="2 9">Belongs to the aldehyde dehydrogenase family.</text>
</comment>
<dbReference type="FunFam" id="3.40.605.10:FF:000011">
    <property type="entry name" value="ALD5p Mitochondrial aldehyde dehydrogenase"/>
    <property type="match status" value="1"/>
</dbReference>
<evidence type="ECO:0000313" key="12">
    <source>
        <dbReference type="Proteomes" id="UP000323000"/>
    </source>
</evidence>
<name>A0A5C7H1E3_9ROSI</name>
<evidence type="ECO:0000256" key="3">
    <source>
        <dbReference type="ARBA" id="ARBA00023002"/>
    </source>
</evidence>
<dbReference type="EMBL" id="VAHF01000011">
    <property type="protein sequence ID" value="TXG50302.1"/>
    <property type="molecule type" value="Genomic_DNA"/>
</dbReference>
<comment type="function">
    <text evidence="7">Possesses activity on acetaldehyde and glycolaldehyde in vitro.</text>
</comment>
<dbReference type="SUPFAM" id="SSF53720">
    <property type="entry name" value="ALDH-like"/>
    <property type="match status" value="1"/>
</dbReference>
<keyword evidence="4" id="KW-0520">NAD</keyword>
<dbReference type="Gene3D" id="3.40.605.10">
    <property type="entry name" value="Aldehyde Dehydrogenase, Chain A, domain 1"/>
    <property type="match status" value="1"/>
</dbReference>
<dbReference type="PANTHER" id="PTHR11699">
    <property type="entry name" value="ALDEHYDE DEHYDROGENASE-RELATED"/>
    <property type="match status" value="1"/>
</dbReference>
<feature type="active site" evidence="8">
    <location>
        <position position="302"/>
    </location>
</feature>
<evidence type="ECO:0000256" key="4">
    <source>
        <dbReference type="ARBA" id="ARBA00023027"/>
    </source>
</evidence>
<dbReference type="EC" id="1.2.1.3" evidence="5"/>
<comment type="catalytic activity">
    <reaction evidence="6">
        <text>an aldehyde + NAD(+) + H2O = a carboxylate + NADH + 2 H(+)</text>
        <dbReference type="Rhea" id="RHEA:16185"/>
        <dbReference type="ChEBI" id="CHEBI:15377"/>
        <dbReference type="ChEBI" id="CHEBI:15378"/>
        <dbReference type="ChEBI" id="CHEBI:17478"/>
        <dbReference type="ChEBI" id="CHEBI:29067"/>
        <dbReference type="ChEBI" id="CHEBI:57540"/>
        <dbReference type="ChEBI" id="CHEBI:57945"/>
        <dbReference type="EC" id="1.2.1.3"/>
    </reaction>
</comment>
<evidence type="ECO:0000259" key="10">
    <source>
        <dbReference type="Pfam" id="PF00171"/>
    </source>
</evidence>
<dbReference type="GO" id="GO:0005759">
    <property type="term" value="C:mitochondrial matrix"/>
    <property type="evidence" value="ECO:0007669"/>
    <property type="project" value="UniProtKB-SubCell"/>
</dbReference>
<evidence type="ECO:0000256" key="6">
    <source>
        <dbReference type="ARBA" id="ARBA00049194"/>
    </source>
</evidence>
<evidence type="ECO:0000313" key="11">
    <source>
        <dbReference type="EMBL" id="TXG50302.1"/>
    </source>
</evidence>
<comment type="subcellular location">
    <subcellularLocation>
        <location evidence="1">Mitochondrion matrix</location>
    </subcellularLocation>
</comment>
<dbReference type="InterPro" id="IPR029510">
    <property type="entry name" value="Ald_DH_CS_GLU"/>
</dbReference>
<evidence type="ECO:0000256" key="2">
    <source>
        <dbReference type="ARBA" id="ARBA00009986"/>
    </source>
</evidence>
<protein>
    <recommendedName>
        <fullName evidence="5">aldehyde dehydrogenase (NAD(+))</fullName>
        <ecNumber evidence="5">1.2.1.3</ecNumber>
    </recommendedName>
</protein>
<dbReference type="InterPro" id="IPR016163">
    <property type="entry name" value="Ald_DH_C"/>
</dbReference>
<gene>
    <name evidence="11" type="ORF">EZV62_022826</name>
</gene>
<organism evidence="11 12">
    <name type="scientific">Acer yangbiense</name>
    <dbReference type="NCBI Taxonomy" id="1000413"/>
    <lineage>
        <taxon>Eukaryota</taxon>
        <taxon>Viridiplantae</taxon>
        <taxon>Streptophyta</taxon>
        <taxon>Embryophyta</taxon>
        <taxon>Tracheophyta</taxon>
        <taxon>Spermatophyta</taxon>
        <taxon>Magnoliopsida</taxon>
        <taxon>eudicotyledons</taxon>
        <taxon>Gunneridae</taxon>
        <taxon>Pentapetalae</taxon>
        <taxon>rosids</taxon>
        <taxon>malvids</taxon>
        <taxon>Sapindales</taxon>
        <taxon>Sapindaceae</taxon>
        <taxon>Hippocastanoideae</taxon>
        <taxon>Acereae</taxon>
        <taxon>Acer</taxon>
    </lineage>
</organism>
<dbReference type="FunFam" id="3.40.605.10:FF:000026">
    <property type="entry name" value="Aldehyde dehydrogenase, putative"/>
    <property type="match status" value="1"/>
</dbReference>
<keyword evidence="12" id="KW-1185">Reference proteome</keyword>
<dbReference type="GO" id="GO:0004029">
    <property type="term" value="F:aldehyde dehydrogenase (NAD+) activity"/>
    <property type="evidence" value="ECO:0007669"/>
    <property type="project" value="UniProtKB-EC"/>
</dbReference>
<evidence type="ECO:0000256" key="9">
    <source>
        <dbReference type="RuleBase" id="RU003345"/>
    </source>
</evidence>
<evidence type="ECO:0000256" key="8">
    <source>
        <dbReference type="PROSITE-ProRule" id="PRU10007"/>
    </source>
</evidence>
<dbReference type="PROSITE" id="PS00070">
    <property type="entry name" value="ALDEHYDE_DEHYDR_CYS"/>
    <property type="match status" value="1"/>
</dbReference>
<feature type="domain" description="Aldehyde dehydrogenase" evidence="10">
    <location>
        <begin position="63"/>
        <end position="545"/>
    </location>
</feature>